<dbReference type="AlphaFoldDB" id="A0A8K1C9N7"/>
<dbReference type="PANTHER" id="PTHR43150">
    <property type="entry name" value="HYPERKINETIC, ISOFORM M"/>
    <property type="match status" value="1"/>
</dbReference>
<evidence type="ECO:0000256" key="1">
    <source>
        <dbReference type="ARBA" id="ARBA00006515"/>
    </source>
</evidence>
<comment type="caution">
    <text evidence="5">The sequence shown here is derived from an EMBL/GenBank/DDBJ whole genome shotgun (WGS) entry which is preliminary data.</text>
</comment>
<dbReference type="GO" id="GO:0016491">
    <property type="term" value="F:oxidoreductase activity"/>
    <property type="evidence" value="ECO:0007669"/>
    <property type="project" value="UniProtKB-KW"/>
</dbReference>
<evidence type="ECO:0000313" key="6">
    <source>
        <dbReference type="Proteomes" id="UP000794436"/>
    </source>
</evidence>
<feature type="domain" description="NADP-dependent oxidoreductase" evidence="4">
    <location>
        <begin position="18"/>
        <end position="72"/>
    </location>
</feature>
<proteinExistence type="inferred from homology"/>
<dbReference type="SUPFAM" id="SSF51430">
    <property type="entry name" value="NAD(P)-linked oxidoreductase"/>
    <property type="match status" value="1"/>
</dbReference>
<reference evidence="5" key="1">
    <citation type="submission" date="2019-03" db="EMBL/GenBank/DDBJ databases">
        <title>Long read genome sequence of the mycoparasitic Pythium oligandrum ATCC 38472 isolated from sugarbeet rhizosphere.</title>
        <authorList>
            <person name="Gaulin E."/>
        </authorList>
    </citation>
    <scope>NUCLEOTIDE SEQUENCE</scope>
    <source>
        <strain evidence="5">ATCC 38472_TT</strain>
    </source>
</reference>
<dbReference type="InterPro" id="IPR005399">
    <property type="entry name" value="K_chnl_volt-dep_bsu_KCNAB-rel"/>
</dbReference>
<evidence type="ECO:0000313" key="5">
    <source>
        <dbReference type="EMBL" id="TMW58850.1"/>
    </source>
</evidence>
<dbReference type="Proteomes" id="UP000794436">
    <property type="component" value="Unassembled WGS sequence"/>
</dbReference>
<evidence type="ECO:0000256" key="2">
    <source>
        <dbReference type="ARBA" id="ARBA00022857"/>
    </source>
</evidence>
<dbReference type="InterPro" id="IPR036812">
    <property type="entry name" value="NAD(P)_OxRdtase_dom_sf"/>
</dbReference>
<sequence length="78" mass="8592">MSVHSAMPHVSSGLLVSRLSIGSYAVFNGSDPVDKAYEILRHAYERGINTWDTSEGYHNGEAERILGQVVQRGIDECI</sequence>
<dbReference type="Pfam" id="PF00248">
    <property type="entry name" value="Aldo_ket_red"/>
    <property type="match status" value="1"/>
</dbReference>
<dbReference type="OrthoDB" id="2310150at2759"/>
<dbReference type="Gene3D" id="3.20.20.100">
    <property type="entry name" value="NADP-dependent oxidoreductase domain"/>
    <property type="match status" value="1"/>
</dbReference>
<dbReference type="EMBL" id="SPLM01000110">
    <property type="protein sequence ID" value="TMW58850.1"/>
    <property type="molecule type" value="Genomic_DNA"/>
</dbReference>
<comment type="similarity">
    <text evidence="1">Belongs to the shaker potassium channel beta subunit family.</text>
</comment>
<organism evidence="5 6">
    <name type="scientific">Pythium oligandrum</name>
    <name type="common">Mycoparasitic fungus</name>
    <dbReference type="NCBI Taxonomy" id="41045"/>
    <lineage>
        <taxon>Eukaryota</taxon>
        <taxon>Sar</taxon>
        <taxon>Stramenopiles</taxon>
        <taxon>Oomycota</taxon>
        <taxon>Peronosporomycetes</taxon>
        <taxon>Pythiales</taxon>
        <taxon>Pythiaceae</taxon>
        <taxon>Pythium</taxon>
    </lineage>
</organism>
<keyword evidence="2" id="KW-0521">NADP</keyword>
<dbReference type="InterPro" id="IPR023210">
    <property type="entry name" value="NADP_OxRdtase_dom"/>
</dbReference>
<keyword evidence="6" id="KW-1185">Reference proteome</keyword>
<gene>
    <name evidence="5" type="ORF">Poli38472_006995</name>
</gene>
<protein>
    <recommendedName>
        <fullName evidence="4">NADP-dependent oxidoreductase domain-containing protein</fullName>
    </recommendedName>
</protein>
<evidence type="ECO:0000256" key="3">
    <source>
        <dbReference type="ARBA" id="ARBA00023002"/>
    </source>
</evidence>
<evidence type="ECO:0000259" key="4">
    <source>
        <dbReference type="Pfam" id="PF00248"/>
    </source>
</evidence>
<keyword evidence="3" id="KW-0560">Oxidoreductase</keyword>
<dbReference type="PANTHER" id="PTHR43150:SF2">
    <property type="entry name" value="HYPERKINETIC, ISOFORM M"/>
    <property type="match status" value="1"/>
</dbReference>
<name>A0A8K1C9N7_PYTOL</name>
<accession>A0A8K1C9N7</accession>